<dbReference type="SUPFAM" id="SSF53448">
    <property type="entry name" value="Nucleotide-diphospho-sugar transferases"/>
    <property type="match status" value="1"/>
</dbReference>
<dbReference type="Gene3D" id="3.90.550.10">
    <property type="entry name" value="Spore Coat Polysaccharide Biosynthesis Protein SpsA, Chain A"/>
    <property type="match status" value="1"/>
</dbReference>
<dbReference type="STRING" id="1798377.A2872_02890"/>
<protein>
    <recommendedName>
        <fullName evidence="1">Glycosyltransferase 2-like domain-containing protein</fullName>
    </recommendedName>
</protein>
<dbReference type="InterPro" id="IPR001173">
    <property type="entry name" value="Glyco_trans_2-like"/>
</dbReference>
<evidence type="ECO:0000259" key="1">
    <source>
        <dbReference type="Pfam" id="PF00535"/>
    </source>
</evidence>
<sequence>MISAITFIYWPEEVQVLENCLKSLSFCKEIIVIDNGAPPEVFNIAKKYTDKIYKSGDQSFAARHNLGKEKATGDWLLYVDSDERISKKLAQEITNIKGDLSAYKLLRINYFLGKEVKFGENVPEYVTRLFQKDKLLEWAGDIHESSKVQGEVGKLDGPLYHLTHRDIFSMVAKTINFSEREADLRLKVDHPSIVWWRLVRVILTELFNRLVKMQGFRQGTEGWIDGLLQSFSLFIVYARLWEKQQKTPLSQKYKELDEKILSGLI</sequence>
<reference evidence="2 3" key="1">
    <citation type="journal article" date="2016" name="Nat. Commun.">
        <title>Thousands of microbial genomes shed light on interconnected biogeochemical processes in an aquifer system.</title>
        <authorList>
            <person name="Anantharaman K."/>
            <person name="Brown C.T."/>
            <person name="Hug L.A."/>
            <person name="Sharon I."/>
            <person name="Castelle C.J."/>
            <person name="Probst A.J."/>
            <person name="Thomas B.C."/>
            <person name="Singh A."/>
            <person name="Wilkins M.J."/>
            <person name="Karaoz U."/>
            <person name="Brodie E.L."/>
            <person name="Williams K.H."/>
            <person name="Hubbard S.S."/>
            <person name="Banfield J.F."/>
        </authorList>
    </citation>
    <scope>NUCLEOTIDE SEQUENCE [LARGE SCALE GENOMIC DNA]</scope>
</reference>
<comment type="caution">
    <text evidence="2">The sequence shown here is derived from an EMBL/GenBank/DDBJ whole genome shotgun (WGS) entry which is preliminary data.</text>
</comment>
<dbReference type="Proteomes" id="UP000178681">
    <property type="component" value="Unassembled WGS sequence"/>
</dbReference>
<organism evidence="2 3">
    <name type="scientific">Candidatus Gottesmanbacteria bacterium RIFCSPHIGHO2_01_FULL_42_12</name>
    <dbReference type="NCBI Taxonomy" id="1798377"/>
    <lineage>
        <taxon>Bacteria</taxon>
        <taxon>Candidatus Gottesmaniibacteriota</taxon>
    </lineage>
</organism>
<dbReference type="EMBL" id="MFJG01000015">
    <property type="protein sequence ID" value="OGG07124.1"/>
    <property type="molecule type" value="Genomic_DNA"/>
</dbReference>
<dbReference type="CDD" id="cd02511">
    <property type="entry name" value="Beta4Glucosyltransferase"/>
    <property type="match status" value="1"/>
</dbReference>
<name>A0A1F5Z483_9BACT</name>
<accession>A0A1F5Z483</accession>
<dbReference type="Pfam" id="PF00535">
    <property type="entry name" value="Glycos_transf_2"/>
    <property type="match status" value="1"/>
</dbReference>
<feature type="domain" description="Glycosyltransferase 2-like" evidence="1">
    <location>
        <begin position="14"/>
        <end position="91"/>
    </location>
</feature>
<dbReference type="PANTHER" id="PTHR43630:SF2">
    <property type="entry name" value="GLYCOSYLTRANSFERASE"/>
    <property type="match status" value="1"/>
</dbReference>
<evidence type="ECO:0000313" key="2">
    <source>
        <dbReference type="EMBL" id="OGG07124.1"/>
    </source>
</evidence>
<dbReference type="InterPro" id="IPR029044">
    <property type="entry name" value="Nucleotide-diphossugar_trans"/>
</dbReference>
<dbReference type="AlphaFoldDB" id="A0A1F5Z483"/>
<gene>
    <name evidence="2" type="ORF">A2872_02890</name>
</gene>
<dbReference type="PANTHER" id="PTHR43630">
    <property type="entry name" value="POLY-BETA-1,6-N-ACETYL-D-GLUCOSAMINE SYNTHASE"/>
    <property type="match status" value="1"/>
</dbReference>
<proteinExistence type="predicted"/>
<evidence type="ECO:0000313" key="3">
    <source>
        <dbReference type="Proteomes" id="UP000178681"/>
    </source>
</evidence>